<accession>A0A3T0HW13</accession>
<keyword evidence="6 8" id="KW-0472">Membrane</keyword>
<feature type="transmembrane region" description="Helical" evidence="8">
    <location>
        <begin position="36"/>
        <end position="58"/>
    </location>
</feature>
<dbReference type="SUPFAM" id="SSF53649">
    <property type="entry name" value="Alkaline phosphatase-like"/>
    <property type="match status" value="1"/>
</dbReference>
<feature type="region of interest" description="Disordered" evidence="7">
    <location>
        <begin position="223"/>
        <end position="246"/>
    </location>
</feature>
<evidence type="ECO:0000256" key="8">
    <source>
        <dbReference type="SAM" id="Phobius"/>
    </source>
</evidence>
<dbReference type="PANTHER" id="PTHR47371">
    <property type="entry name" value="LIPOTEICHOIC ACID SYNTHASE"/>
    <property type="match status" value="1"/>
</dbReference>
<evidence type="ECO:0000256" key="2">
    <source>
        <dbReference type="ARBA" id="ARBA00004936"/>
    </source>
</evidence>
<evidence type="ECO:0000313" key="10">
    <source>
        <dbReference type="EMBL" id="AZU61299.1"/>
    </source>
</evidence>
<keyword evidence="4 8" id="KW-0812">Transmembrane</keyword>
<dbReference type="PANTHER" id="PTHR47371:SF3">
    <property type="entry name" value="PHOSPHOGLYCEROL TRANSFERASE I"/>
    <property type="match status" value="1"/>
</dbReference>
<dbReference type="Proteomes" id="UP000282892">
    <property type="component" value="Chromosome"/>
</dbReference>
<evidence type="ECO:0000256" key="7">
    <source>
        <dbReference type="SAM" id="MobiDB-lite"/>
    </source>
</evidence>
<dbReference type="AlphaFoldDB" id="A0A3T0HW13"/>
<feature type="compositionally biased region" description="Basic and acidic residues" evidence="7">
    <location>
        <begin position="234"/>
        <end position="246"/>
    </location>
</feature>
<evidence type="ECO:0000256" key="6">
    <source>
        <dbReference type="ARBA" id="ARBA00023136"/>
    </source>
</evidence>
<feature type="transmembrane region" description="Helical" evidence="8">
    <location>
        <begin position="148"/>
        <end position="170"/>
    </location>
</feature>
<feature type="transmembrane region" description="Helical" evidence="8">
    <location>
        <begin position="65"/>
        <end position="86"/>
    </location>
</feature>
<dbReference type="Pfam" id="PF00884">
    <property type="entry name" value="Sulfatase"/>
    <property type="match status" value="1"/>
</dbReference>
<comment type="pathway">
    <text evidence="2">Cell wall biogenesis; lipoteichoic acid biosynthesis.</text>
</comment>
<keyword evidence="11" id="KW-1185">Reference proteome</keyword>
<evidence type="ECO:0000256" key="4">
    <source>
        <dbReference type="ARBA" id="ARBA00022692"/>
    </source>
</evidence>
<dbReference type="EMBL" id="CP022572">
    <property type="protein sequence ID" value="AZU61299.1"/>
    <property type="molecule type" value="Genomic_DNA"/>
</dbReference>
<dbReference type="Gene3D" id="3.40.720.10">
    <property type="entry name" value="Alkaline Phosphatase, subunit A"/>
    <property type="match status" value="1"/>
</dbReference>
<dbReference type="KEGG" id="nmk:CHR53_08505"/>
<organism evidence="10 11">
    <name type="scientific">Neobacillus mesonae</name>
    <dbReference type="NCBI Taxonomy" id="1193713"/>
    <lineage>
        <taxon>Bacteria</taxon>
        <taxon>Bacillati</taxon>
        <taxon>Bacillota</taxon>
        <taxon>Bacilli</taxon>
        <taxon>Bacillales</taxon>
        <taxon>Bacillaceae</taxon>
        <taxon>Neobacillus</taxon>
    </lineage>
</organism>
<evidence type="ECO:0000259" key="9">
    <source>
        <dbReference type="Pfam" id="PF00884"/>
    </source>
</evidence>
<comment type="subcellular location">
    <subcellularLocation>
        <location evidence="1">Cell membrane</location>
        <topology evidence="1">Multi-pass membrane protein</topology>
    </subcellularLocation>
</comment>
<dbReference type="Gene3D" id="3.30.1120.170">
    <property type="match status" value="1"/>
</dbReference>
<dbReference type="InterPro" id="IPR000917">
    <property type="entry name" value="Sulfatase_N"/>
</dbReference>
<dbReference type="STRING" id="1193713.GCA_001636315_04144"/>
<feature type="transmembrane region" description="Helical" evidence="8">
    <location>
        <begin position="118"/>
        <end position="136"/>
    </location>
</feature>
<evidence type="ECO:0000313" key="11">
    <source>
        <dbReference type="Proteomes" id="UP000282892"/>
    </source>
</evidence>
<dbReference type="OrthoDB" id="5901192at2"/>
<gene>
    <name evidence="10" type="ORF">CHR53_08505</name>
</gene>
<evidence type="ECO:0000256" key="3">
    <source>
        <dbReference type="ARBA" id="ARBA00022475"/>
    </source>
</evidence>
<keyword evidence="3" id="KW-1003">Cell membrane</keyword>
<sequence length="662" mass="75446">MRKVLKADSLFFYFFISLLWMEVIFRVSVMKQSYSFGILISCIFVLSLAFLFFFLCSFFKRKAGFFLSIFLLGLSSFIYASQFIYFKFFRTYYSLYSVSNGGQIVEFWRDIAAFAGKHSILLFLFFAPVLFLIVFGKKMLVFKSCSTVNKLSLACCALFAHGTGIAAVYAGGKAPNSAYDLYFKNSYPQLSVERLGLLTTMRLDLQRLITGWSPDIELAAPRDSKYIPTPAPSDKAKEDPNERETSGKIVEYNTMDIDFTQLAANEKNHQLKEMHQYFEQVQPTAKNEYTGKYKGYNLILITAEGFSPYAIHKGVTPTLYKLVNSGFQFTNFYNPIWGVSTSDGEYVACTGLIPKNGVWSFKQSGKNYLPFVMGNQLQKLDYKTMAFHDHSYTYYGRNISHPNMGYIYKALGNGLDVKKTWPESDLEMMEKTIPEFIHNLPFHTYYMTVSGHMQYSFTGNYIAHKNKNLVQDLPYSEQAKAYIATQVELDRALKYLLDQLEEAGVADKTLIALSPDHYPYGLDMKTINELAGHTVEKNFELFKSTFILYTKGMKPTTVTKPISSLDIIPTISNLLGLEYDSRLLMGQDAFSNASPLVIFLNKSFITDKGKYNAVTNTFITNNGKTAADEYIKRMSAIVEGKFHYSAKILETDYYRKIFSGNQ</sequence>
<name>A0A3T0HW13_9BACI</name>
<reference evidence="10 11" key="1">
    <citation type="submission" date="2017-07" db="EMBL/GenBank/DDBJ databases">
        <title>The complete genome sequence of Bacillus mesonae strain H20-5, an efficient strain improving plant abiotic stress resistance.</title>
        <authorList>
            <person name="Kim S.Y."/>
            <person name="Song H."/>
            <person name="Sang M.K."/>
            <person name="Weon H.-Y."/>
            <person name="Song J."/>
        </authorList>
    </citation>
    <scope>NUCLEOTIDE SEQUENCE [LARGE SCALE GENOMIC DNA]</scope>
    <source>
        <strain evidence="10 11">H20-5</strain>
    </source>
</reference>
<feature type="domain" description="Sulfatase N-terminal" evidence="9">
    <location>
        <begin position="297"/>
        <end position="576"/>
    </location>
</feature>
<evidence type="ECO:0000256" key="5">
    <source>
        <dbReference type="ARBA" id="ARBA00022989"/>
    </source>
</evidence>
<keyword evidence="5 8" id="KW-1133">Transmembrane helix</keyword>
<evidence type="ECO:0000256" key="1">
    <source>
        <dbReference type="ARBA" id="ARBA00004651"/>
    </source>
</evidence>
<protein>
    <recommendedName>
        <fullName evidence="9">Sulfatase N-terminal domain-containing protein</fullName>
    </recommendedName>
</protein>
<proteinExistence type="predicted"/>
<dbReference type="InterPro" id="IPR050448">
    <property type="entry name" value="OpgB/LTA_synthase_biosynth"/>
</dbReference>
<feature type="transmembrane region" description="Helical" evidence="8">
    <location>
        <begin position="12"/>
        <end position="30"/>
    </location>
</feature>
<dbReference type="InterPro" id="IPR017850">
    <property type="entry name" value="Alkaline_phosphatase_core_sf"/>
</dbReference>
<dbReference type="CDD" id="cd16015">
    <property type="entry name" value="LTA_synthase"/>
    <property type="match status" value="1"/>
</dbReference>
<dbReference type="GO" id="GO:0005886">
    <property type="term" value="C:plasma membrane"/>
    <property type="evidence" value="ECO:0007669"/>
    <property type="project" value="UniProtKB-SubCell"/>
</dbReference>